<accession>A0ABV2AGE1</accession>
<protein>
    <recommendedName>
        <fullName evidence="3">PH domain-containing protein</fullName>
    </recommendedName>
</protein>
<evidence type="ECO:0000313" key="1">
    <source>
        <dbReference type="EMBL" id="MES1918753.1"/>
    </source>
</evidence>
<evidence type="ECO:0008006" key="3">
    <source>
        <dbReference type="Google" id="ProtNLM"/>
    </source>
</evidence>
<proteinExistence type="predicted"/>
<name>A0ABV2AGE1_9EUKA</name>
<keyword evidence="2" id="KW-1185">Reference proteome</keyword>
<reference evidence="1 2" key="1">
    <citation type="journal article" date="2024" name="BMC Biol.">
        <title>Comparative genomics of Ascetosporea gives new insight into the evolutionary basis for animal parasitism in Rhizaria.</title>
        <authorList>
            <person name="Hiltunen Thoren M."/>
            <person name="Onut-Brannstrom I."/>
            <person name="Alfjorden A."/>
            <person name="Peckova H."/>
            <person name="Swords F."/>
            <person name="Hooper C."/>
            <person name="Holzer A.S."/>
            <person name="Bass D."/>
            <person name="Burki F."/>
        </authorList>
    </citation>
    <scope>NUCLEOTIDE SEQUENCE [LARGE SCALE GENOMIC DNA]</scope>
    <source>
        <strain evidence="1">20-A016</strain>
    </source>
</reference>
<evidence type="ECO:0000313" key="2">
    <source>
        <dbReference type="Proteomes" id="UP001439008"/>
    </source>
</evidence>
<dbReference type="Proteomes" id="UP001439008">
    <property type="component" value="Unassembled WGS sequence"/>
</dbReference>
<dbReference type="EMBL" id="JBDODL010000118">
    <property type="protein sequence ID" value="MES1918753.1"/>
    <property type="molecule type" value="Genomic_DNA"/>
</dbReference>
<gene>
    <name evidence="1" type="ORF">MHBO_000667</name>
</gene>
<sequence>MEKSRSQLSSLLVLNSVYPNKLEEQPFGNDNNIKELINKGDSSLSEEFHRRRINHELSRRSLSSIKNMSSSSSYIDKINSEGIKLFKEEANSGGTFQLLETKGIFKKWIEVTIKYKTDENGSYLIIDKGSSKQLINVNDLNFHAKTHKEKKLPKKVLQNPDLFICLVSKKDKKYLLAHDKNQRFAWTKGLMMIKEGKYV</sequence>
<organism evidence="1 2">
    <name type="scientific">Bonamia ostreae</name>
    <dbReference type="NCBI Taxonomy" id="126728"/>
    <lineage>
        <taxon>Eukaryota</taxon>
        <taxon>Sar</taxon>
        <taxon>Rhizaria</taxon>
        <taxon>Endomyxa</taxon>
        <taxon>Ascetosporea</taxon>
        <taxon>Haplosporida</taxon>
        <taxon>Bonamia</taxon>
    </lineage>
</organism>
<comment type="caution">
    <text evidence="1">The sequence shown here is derived from an EMBL/GenBank/DDBJ whole genome shotgun (WGS) entry which is preliminary data.</text>
</comment>